<reference evidence="2" key="2">
    <citation type="submission" date="2020-09" db="EMBL/GenBank/DDBJ databases">
        <authorList>
            <person name="Sun Q."/>
            <person name="Zhou Y."/>
        </authorList>
    </citation>
    <scope>NUCLEOTIDE SEQUENCE</scope>
    <source>
        <strain evidence="2">CGMCC 1.15763</strain>
    </source>
</reference>
<gene>
    <name evidence="2" type="ORF">GCM10011416_23880</name>
</gene>
<keyword evidence="1" id="KW-0472">Membrane</keyword>
<keyword evidence="3" id="KW-1185">Reference proteome</keyword>
<name>A0A917I252_9FLAO</name>
<dbReference type="Proteomes" id="UP000633278">
    <property type="component" value="Unassembled WGS sequence"/>
</dbReference>
<keyword evidence="1" id="KW-0812">Transmembrane</keyword>
<comment type="caution">
    <text evidence="2">The sequence shown here is derived from an EMBL/GenBank/DDBJ whole genome shotgun (WGS) entry which is preliminary data.</text>
</comment>
<protein>
    <submittedName>
        <fullName evidence="2">Uncharacterized protein</fullName>
    </submittedName>
</protein>
<dbReference type="AlphaFoldDB" id="A0A917I252"/>
<dbReference type="RefSeq" id="WP_188599578.1">
    <property type="nucleotide sequence ID" value="NZ_BMJW01000003.1"/>
</dbReference>
<reference evidence="2" key="1">
    <citation type="journal article" date="2014" name="Int. J. Syst. Evol. Microbiol.">
        <title>Complete genome sequence of Corynebacterium casei LMG S-19264T (=DSM 44701T), isolated from a smear-ripened cheese.</title>
        <authorList>
            <consortium name="US DOE Joint Genome Institute (JGI-PGF)"/>
            <person name="Walter F."/>
            <person name="Albersmeier A."/>
            <person name="Kalinowski J."/>
            <person name="Ruckert C."/>
        </authorList>
    </citation>
    <scope>NUCLEOTIDE SEQUENCE</scope>
    <source>
        <strain evidence="2">CGMCC 1.15763</strain>
    </source>
</reference>
<evidence type="ECO:0000256" key="1">
    <source>
        <dbReference type="SAM" id="Phobius"/>
    </source>
</evidence>
<proteinExistence type="predicted"/>
<evidence type="ECO:0000313" key="2">
    <source>
        <dbReference type="EMBL" id="GGH03991.1"/>
    </source>
</evidence>
<evidence type="ECO:0000313" key="3">
    <source>
        <dbReference type="Proteomes" id="UP000633278"/>
    </source>
</evidence>
<keyword evidence="1" id="KW-1133">Transmembrane helix</keyword>
<organism evidence="2 3">
    <name type="scientific">Polaribacter pacificus</name>
    <dbReference type="NCBI Taxonomy" id="1775173"/>
    <lineage>
        <taxon>Bacteria</taxon>
        <taxon>Pseudomonadati</taxon>
        <taxon>Bacteroidota</taxon>
        <taxon>Flavobacteriia</taxon>
        <taxon>Flavobacteriales</taxon>
        <taxon>Flavobacteriaceae</taxon>
    </lineage>
</organism>
<accession>A0A917I252</accession>
<sequence length="138" mass="16184">MTKYTLNKDKSDGYGGNITDVKIVNKKSELKKCLNNGWYEVDRFTPIITPIKKWWNNFTTTQKIGILAFIIPLFFSGLKWSIETYLNHEYHSLKKDYKSLNAKYYLLQEKYNDSTTILNEKIETISQQLKTKKASGKK</sequence>
<feature type="transmembrane region" description="Helical" evidence="1">
    <location>
        <begin position="64"/>
        <end position="82"/>
    </location>
</feature>
<dbReference type="EMBL" id="BMJW01000003">
    <property type="protein sequence ID" value="GGH03991.1"/>
    <property type="molecule type" value="Genomic_DNA"/>
</dbReference>